<dbReference type="InterPro" id="IPR016155">
    <property type="entry name" value="Mopterin_synth/thiamin_S_b"/>
</dbReference>
<dbReference type="PANTHER" id="PTHR38031:SF1">
    <property type="entry name" value="SULFUR CARRIER PROTEIN CYSO"/>
    <property type="match status" value="1"/>
</dbReference>
<dbReference type="RefSeq" id="WP_138521960.1">
    <property type="nucleotide sequence ID" value="NZ_JAOCBK010000005.1"/>
</dbReference>
<keyword evidence="2" id="KW-1185">Reference proteome</keyword>
<dbReference type="OrthoDB" id="6894792at2"/>
<dbReference type="SUPFAM" id="SSF54285">
    <property type="entry name" value="MoaD/ThiS"/>
    <property type="match status" value="1"/>
</dbReference>
<dbReference type="InterPro" id="IPR012675">
    <property type="entry name" value="Beta-grasp_dom_sf"/>
</dbReference>
<protein>
    <submittedName>
        <fullName evidence="1">MoaD/ThiS family protein</fullName>
    </submittedName>
</protein>
<dbReference type="PANTHER" id="PTHR38031">
    <property type="entry name" value="SULFUR CARRIER PROTEIN SLR0821-RELATED"/>
    <property type="match status" value="1"/>
</dbReference>
<dbReference type="InterPro" id="IPR052045">
    <property type="entry name" value="Sulfur_Carrier/Prot_Modifier"/>
</dbReference>
<reference evidence="1 2" key="1">
    <citation type="submission" date="2019-04" db="EMBL/GenBank/DDBJ databases">
        <authorList>
            <person name="Li M."/>
        </authorList>
    </citation>
    <scope>NUCLEOTIDE SEQUENCE [LARGE SCALE GENOMIC DNA]</scope>
    <source>
        <strain evidence="1 2">LAM1902</strain>
    </source>
</reference>
<gene>
    <name evidence="1" type="ORF">FAS41_09685</name>
</gene>
<organism evidence="1 2">
    <name type="scientific">Pseudomonas nicosulfuronedens</name>
    <dbReference type="NCBI Taxonomy" id="2571105"/>
    <lineage>
        <taxon>Bacteria</taxon>
        <taxon>Pseudomonadati</taxon>
        <taxon>Pseudomonadota</taxon>
        <taxon>Gammaproteobacteria</taxon>
        <taxon>Pseudomonadales</taxon>
        <taxon>Pseudomonadaceae</taxon>
        <taxon>Pseudomonas</taxon>
    </lineage>
</organism>
<sequence length="89" mass="9804">MCRIVFAPSIQRHVPIEERELTADTLAGALEAVFIEAPKLRGYLLDDQGGLRRHLTVFIDGLRLRDRARLSDALAADSEVYVVQALSGG</sequence>
<name>A0A5R9R7Y4_9PSED</name>
<evidence type="ECO:0000313" key="1">
    <source>
        <dbReference type="EMBL" id="TLX78983.1"/>
    </source>
</evidence>
<comment type="caution">
    <text evidence="1">The sequence shown here is derived from an EMBL/GenBank/DDBJ whole genome shotgun (WGS) entry which is preliminary data.</text>
</comment>
<dbReference type="AlphaFoldDB" id="A0A5R9R7Y4"/>
<accession>A0A5R9R7Y4</accession>
<dbReference type="EMBL" id="SWDV01000010">
    <property type="protein sequence ID" value="TLX78983.1"/>
    <property type="molecule type" value="Genomic_DNA"/>
</dbReference>
<dbReference type="Gene3D" id="3.10.20.30">
    <property type="match status" value="1"/>
</dbReference>
<evidence type="ECO:0000313" key="2">
    <source>
        <dbReference type="Proteomes" id="UP000306635"/>
    </source>
</evidence>
<dbReference type="Proteomes" id="UP000306635">
    <property type="component" value="Unassembled WGS sequence"/>
</dbReference>
<proteinExistence type="predicted"/>